<evidence type="ECO:0000256" key="3">
    <source>
        <dbReference type="SAM" id="MobiDB-lite"/>
    </source>
</evidence>
<proteinExistence type="inferred from homology"/>
<dbReference type="Pfam" id="PF02634">
    <property type="entry name" value="FdhD-NarQ"/>
    <property type="match status" value="1"/>
</dbReference>
<dbReference type="GO" id="GO:0016783">
    <property type="term" value="F:sulfurtransferase activity"/>
    <property type="evidence" value="ECO:0007669"/>
    <property type="project" value="InterPro"/>
</dbReference>
<feature type="region of interest" description="Disordered" evidence="3">
    <location>
        <begin position="1"/>
        <end position="21"/>
    </location>
</feature>
<dbReference type="NCBIfam" id="TIGR00129">
    <property type="entry name" value="fdhD_narQ"/>
    <property type="match status" value="1"/>
</dbReference>
<sequence>VATVVKNGSAGENETEARHDPAHAEFSVKIWTAVRPNNLDEKIDSIAEEIPVALVFNDISHVVMMASPGELDSFAIGFSLTEGIITSLDDIYDLQVSAGDAGIEVNVTLSNQCFMQLKDRRRSMTGRTGCGVCGAESLQQIRLPVPSVTSNNVVSHDALQKATMTLTDYQPLQRLTGAVHGAAWFDPEGSMVCVCEDVGRHNALDKLIGCLSKRKLLGKSGFLLLSSRASYEMVQKAAMAGIAIVVAVSAPTAMAIDIARKASISLVGFSRDGRHVVYSNHQRLI</sequence>
<accession>A0A381PR76</accession>
<keyword evidence="1" id="KW-0963">Cytoplasm</keyword>
<dbReference type="PANTHER" id="PTHR30592:SF1">
    <property type="entry name" value="SULFUR CARRIER PROTEIN FDHD"/>
    <property type="match status" value="1"/>
</dbReference>
<gene>
    <name evidence="4" type="ORF">METZ01_LOCUS22415</name>
</gene>
<dbReference type="SUPFAM" id="SSF53927">
    <property type="entry name" value="Cytidine deaminase-like"/>
    <property type="match status" value="1"/>
</dbReference>
<dbReference type="PIRSF" id="PIRSF015626">
    <property type="entry name" value="FdhD"/>
    <property type="match status" value="1"/>
</dbReference>
<dbReference type="PANTHER" id="PTHR30592">
    <property type="entry name" value="FORMATE DEHYDROGENASE"/>
    <property type="match status" value="1"/>
</dbReference>
<dbReference type="InterPro" id="IPR003786">
    <property type="entry name" value="FdhD"/>
</dbReference>
<dbReference type="HAMAP" id="MF_00187">
    <property type="entry name" value="FdhD"/>
    <property type="match status" value="1"/>
</dbReference>
<evidence type="ECO:0000256" key="2">
    <source>
        <dbReference type="ARBA" id="ARBA00023150"/>
    </source>
</evidence>
<dbReference type="InterPro" id="IPR016193">
    <property type="entry name" value="Cytidine_deaminase-like"/>
</dbReference>
<dbReference type="EMBL" id="UINC01001065">
    <property type="protein sequence ID" value="SUZ69561.1"/>
    <property type="molecule type" value="Genomic_DNA"/>
</dbReference>
<organism evidence="4">
    <name type="scientific">marine metagenome</name>
    <dbReference type="NCBI Taxonomy" id="408172"/>
    <lineage>
        <taxon>unclassified sequences</taxon>
        <taxon>metagenomes</taxon>
        <taxon>ecological metagenomes</taxon>
    </lineage>
</organism>
<reference evidence="4" key="1">
    <citation type="submission" date="2018-05" db="EMBL/GenBank/DDBJ databases">
        <authorList>
            <person name="Lanie J.A."/>
            <person name="Ng W.-L."/>
            <person name="Kazmierczak K.M."/>
            <person name="Andrzejewski T.M."/>
            <person name="Davidsen T.M."/>
            <person name="Wayne K.J."/>
            <person name="Tettelin H."/>
            <person name="Glass J.I."/>
            <person name="Rusch D."/>
            <person name="Podicherti R."/>
            <person name="Tsui H.-C.T."/>
            <person name="Winkler M.E."/>
        </authorList>
    </citation>
    <scope>NUCLEOTIDE SEQUENCE</scope>
</reference>
<evidence type="ECO:0000313" key="4">
    <source>
        <dbReference type="EMBL" id="SUZ69561.1"/>
    </source>
</evidence>
<feature type="non-terminal residue" evidence="4">
    <location>
        <position position="1"/>
    </location>
</feature>
<evidence type="ECO:0000256" key="1">
    <source>
        <dbReference type="ARBA" id="ARBA00022490"/>
    </source>
</evidence>
<dbReference type="AlphaFoldDB" id="A0A381PR76"/>
<name>A0A381PR76_9ZZZZ</name>
<dbReference type="Gene3D" id="3.10.20.10">
    <property type="match status" value="1"/>
</dbReference>
<protein>
    <recommendedName>
        <fullName evidence="5">Formate dehydrogenase accessory sulfurtransferase FdhD</fullName>
    </recommendedName>
</protein>
<dbReference type="Gene3D" id="3.40.140.10">
    <property type="entry name" value="Cytidine Deaminase, domain 2"/>
    <property type="match status" value="1"/>
</dbReference>
<keyword evidence="2" id="KW-0501">Molybdenum cofactor biosynthesis</keyword>
<dbReference type="GO" id="GO:0006777">
    <property type="term" value="P:Mo-molybdopterin cofactor biosynthetic process"/>
    <property type="evidence" value="ECO:0007669"/>
    <property type="project" value="UniProtKB-KW"/>
</dbReference>
<evidence type="ECO:0008006" key="5">
    <source>
        <dbReference type="Google" id="ProtNLM"/>
    </source>
</evidence>